<dbReference type="GO" id="GO:0060237">
    <property type="term" value="P:regulation of fungal-type cell wall organization"/>
    <property type="evidence" value="ECO:0007669"/>
    <property type="project" value="TreeGrafter"/>
</dbReference>
<feature type="region of interest" description="Disordered" evidence="2">
    <location>
        <begin position="257"/>
        <end position="286"/>
    </location>
</feature>
<feature type="region of interest" description="Disordered" evidence="2">
    <location>
        <begin position="351"/>
        <end position="550"/>
    </location>
</feature>
<evidence type="ECO:0000313" key="5">
    <source>
        <dbReference type="Proteomes" id="UP001342314"/>
    </source>
</evidence>
<accession>A0AAV5GCN9</accession>
<reference evidence="4 5" key="1">
    <citation type="submission" date="2021-12" db="EMBL/GenBank/DDBJ databases">
        <title>High titer production of polyol ester of fatty acids by Rhodotorula paludigena BS15 towards product separation-free biomass refinery.</title>
        <authorList>
            <person name="Mano J."/>
            <person name="Ono H."/>
            <person name="Tanaka T."/>
            <person name="Naito K."/>
            <person name="Sushida H."/>
            <person name="Ike M."/>
            <person name="Tokuyasu K."/>
            <person name="Kitaoka M."/>
        </authorList>
    </citation>
    <scope>NUCLEOTIDE SEQUENCE [LARGE SCALE GENOMIC DNA]</scope>
    <source>
        <strain evidence="4 5">BS15</strain>
    </source>
</reference>
<dbReference type="GO" id="GO:0007165">
    <property type="term" value="P:signal transduction"/>
    <property type="evidence" value="ECO:0007669"/>
    <property type="project" value="InterPro"/>
</dbReference>
<feature type="compositionally biased region" description="Basic and acidic residues" evidence="2">
    <location>
        <begin position="310"/>
        <end position="320"/>
    </location>
</feature>
<evidence type="ECO:0000256" key="1">
    <source>
        <dbReference type="ARBA" id="ARBA00022468"/>
    </source>
</evidence>
<sequence>MADLDGPAPTKASLKSWWRAFTRKEKHAAPPHALRSALVPPYSPPARGLEPGKSGVGRVFGVPLNDSLQYASVAISLIAADGNQYVYGYVPIVVAKCGMMLKETATQTEGIFRVSGSNKRINQLQGIFDEPPRYGKDFDWTGYSVHDAASVLRRYLNALPEPVIPAGLYLDFTAVLQKPQPIAASIAAYRHLISLLPPASRYLLLYLLDFLSVFARCSDKNLMTASNLAVVFQPGLVSSRGGGHNALLGFPGFVEGKPPPSGSAGSPSPAQVPNAGAQEQAGEHGRGKEVLEFLIEQQAHFMLGLEPPVDEERQKRKGVDEDPATPVVGASAGTPPRAVQSIAAQEILARQEQQPFASTSAVPMGGASDLHRRGSEKSVERRRLRKEREGKEGVKVKRNKTWGTSPSVTPANPSPQVPSTATFSSPSTSYTNTPSLGAPSDSPALSHRPSVKKKARKSNAAPSPVLASAPLHPPPNLLPEPTVSASPSVPAPGPGASHPMQTSASGASQRGADSGGDGGGGGGTGIGILGLGGGGKSRRRSMDPDGGTKR</sequence>
<feature type="compositionally biased region" description="Basic and acidic residues" evidence="2">
    <location>
        <begin position="540"/>
        <end position="550"/>
    </location>
</feature>
<evidence type="ECO:0000259" key="3">
    <source>
        <dbReference type="PROSITE" id="PS50238"/>
    </source>
</evidence>
<dbReference type="SUPFAM" id="SSF48350">
    <property type="entry name" value="GTPase activation domain, GAP"/>
    <property type="match status" value="1"/>
</dbReference>
<organism evidence="4 5">
    <name type="scientific">Rhodotorula paludigena</name>
    <dbReference type="NCBI Taxonomy" id="86838"/>
    <lineage>
        <taxon>Eukaryota</taxon>
        <taxon>Fungi</taxon>
        <taxon>Dikarya</taxon>
        <taxon>Basidiomycota</taxon>
        <taxon>Pucciniomycotina</taxon>
        <taxon>Microbotryomycetes</taxon>
        <taxon>Sporidiobolales</taxon>
        <taxon>Sporidiobolaceae</taxon>
        <taxon>Rhodotorula</taxon>
    </lineage>
</organism>
<feature type="compositionally biased region" description="Low complexity" evidence="2">
    <location>
        <begin position="479"/>
        <end position="488"/>
    </location>
</feature>
<name>A0AAV5GCN9_9BASI</name>
<feature type="compositionally biased region" description="Low complexity" evidence="2">
    <location>
        <begin position="460"/>
        <end position="470"/>
    </location>
</feature>
<dbReference type="GO" id="GO:0005096">
    <property type="term" value="F:GTPase activator activity"/>
    <property type="evidence" value="ECO:0007669"/>
    <property type="project" value="UniProtKB-KW"/>
</dbReference>
<dbReference type="InterPro" id="IPR000198">
    <property type="entry name" value="RhoGAP_dom"/>
</dbReference>
<protein>
    <recommendedName>
        <fullName evidence="3">Rho-GAP domain-containing protein</fullName>
    </recommendedName>
</protein>
<evidence type="ECO:0000313" key="4">
    <source>
        <dbReference type="EMBL" id="GJN90331.1"/>
    </source>
</evidence>
<dbReference type="Proteomes" id="UP001342314">
    <property type="component" value="Unassembled WGS sequence"/>
</dbReference>
<proteinExistence type="predicted"/>
<feature type="domain" description="Rho-GAP" evidence="3">
    <location>
        <begin position="73"/>
        <end position="302"/>
    </location>
</feature>
<feature type="compositionally biased region" description="Polar residues" evidence="2">
    <location>
        <begin position="401"/>
        <end position="411"/>
    </location>
</feature>
<comment type="caution">
    <text evidence="4">The sequence shown here is derived from an EMBL/GenBank/DDBJ whole genome shotgun (WGS) entry which is preliminary data.</text>
</comment>
<evidence type="ECO:0000256" key="2">
    <source>
        <dbReference type="SAM" id="MobiDB-lite"/>
    </source>
</evidence>
<dbReference type="PROSITE" id="PS50238">
    <property type="entry name" value="RHOGAP"/>
    <property type="match status" value="1"/>
</dbReference>
<dbReference type="InterPro" id="IPR008936">
    <property type="entry name" value="Rho_GTPase_activation_prot"/>
</dbReference>
<dbReference type="SMART" id="SM00324">
    <property type="entry name" value="RhoGAP"/>
    <property type="match status" value="1"/>
</dbReference>
<feature type="compositionally biased region" description="Low complexity" evidence="2">
    <location>
        <begin position="419"/>
        <end position="435"/>
    </location>
</feature>
<feature type="region of interest" description="Disordered" evidence="2">
    <location>
        <begin position="304"/>
        <end position="337"/>
    </location>
</feature>
<dbReference type="Pfam" id="PF00620">
    <property type="entry name" value="RhoGAP"/>
    <property type="match status" value="1"/>
</dbReference>
<feature type="compositionally biased region" description="Polar residues" evidence="2">
    <location>
        <begin position="351"/>
        <end position="361"/>
    </location>
</feature>
<gene>
    <name evidence="4" type="ORF">Rhopal_003340-T1</name>
</gene>
<feature type="compositionally biased region" description="Basic and acidic residues" evidence="2">
    <location>
        <begin position="369"/>
        <end position="395"/>
    </location>
</feature>
<dbReference type="InterPro" id="IPR051025">
    <property type="entry name" value="RhoGAP"/>
</dbReference>
<dbReference type="EMBL" id="BQKY01000006">
    <property type="protein sequence ID" value="GJN90331.1"/>
    <property type="molecule type" value="Genomic_DNA"/>
</dbReference>
<dbReference type="GO" id="GO:0005938">
    <property type="term" value="C:cell cortex"/>
    <property type="evidence" value="ECO:0007669"/>
    <property type="project" value="TreeGrafter"/>
</dbReference>
<feature type="compositionally biased region" description="Gly residues" evidence="2">
    <location>
        <begin position="513"/>
        <end position="535"/>
    </location>
</feature>
<keyword evidence="1" id="KW-0343">GTPase activation</keyword>
<dbReference type="Gene3D" id="1.10.555.10">
    <property type="entry name" value="Rho GTPase activation protein"/>
    <property type="match status" value="1"/>
</dbReference>
<keyword evidence="5" id="KW-1185">Reference proteome</keyword>
<dbReference type="PANTHER" id="PTHR15228">
    <property type="entry name" value="SPERMATHECAL PHYSIOLOGY VARIANT"/>
    <property type="match status" value="1"/>
</dbReference>
<dbReference type="PANTHER" id="PTHR15228:SF25">
    <property type="entry name" value="F-BAR DOMAIN-CONTAINING PROTEIN"/>
    <property type="match status" value="1"/>
</dbReference>
<dbReference type="AlphaFoldDB" id="A0AAV5GCN9"/>